<dbReference type="InterPro" id="IPR053861">
    <property type="entry name" value="Phage_Mu_Gp45_N"/>
</dbReference>
<proteinExistence type="predicted"/>
<feature type="domain" description="Bacteriophage Mu Gp45 N-terminal" evidence="2">
    <location>
        <begin position="23"/>
        <end position="89"/>
    </location>
</feature>
<keyword evidence="4" id="KW-1185">Reference proteome</keyword>
<dbReference type="RefSeq" id="WP_062252830.1">
    <property type="nucleotide sequence ID" value="NZ_CP014229.1"/>
</dbReference>
<dbReference type="InterPro" id="IPR013046">
    <property type="entry name" value="GpV/Gp45"/>
</dbReference>
<dbReference type="KEGG" id="dfi:AXF13_09305"/>
<gene>
    <name evidence="3" type="ORF">AXF13_09305</name>
</gene>
<accession>A0A120KM53</accession>
<dbReference type="AlphaFoldDB" id="A0A120KM53"/>
<dbReference type="EMBL" id="CP014229">
    <property type="protein sequence ID" value="AMD90304.1"/>
    <property type="molecule type" value="Genomic_DNA"/>
</dbReference>
<evidence type="ECO:0000313" key="4">
    <source>
        <dbReference type="Proteomes" id="UP000069241"/>
    </source>
</evidence>
<dbReference type="PIRSF" id="PIRSF012337">
    <property type="entry name" value="gp45"/>
    <property type="match status" value="1"/>
</dbReference>
<evidence type="ECO:0000313" key="3">
    <source>
        <dbReference type="EMBL" id="AMD90304.1"/>
    </source>
</evidence>
<dbReference type="InterPro" id="IPR014462">
    <property type="entry name" value="Phage_Mu_Gp45"/>
</dbReference>
<dbReference type="Pfam" id="PF06890">
    <property type="entry name" value="Phage_Mu_Gp45"/>
    <property type="match status" value="1"/>
</dbReference>
<dbReference type="NCBIfam" id="TIGR01644">
    <property type="entry name" value="phage_P2_V"/>
    <property type="match status" value="1"/>
</dbReference>
<dbReference type="Proteomes" id="UP000069241">
    <property type="component" value="Chromosome"/>
</dbReference>
<feature type="compositionally biased region" description="Gly residues" evidence="1">
    <location>
        <begin position="203"/>
        <end position="212"/>
    </location>
</feature>
<evidence type="ECO:0000259" key="2">
    <source>
        <dbReference type="Pfam" id="PF06890"/>
    </source>
</evidence>
<protein>
    <recommendedName>
        <fullName evidence="2">Bacteriophage Mu Gp45 N-terminal domain-containing protein</fullName>
    </recommendedName>
</protein>
<evidence type="ECO:0000256" key="1">
    <source>
        <dbReference type="SAM" id="MobiDB-lite"/>
    </source>
</evidence>
<dbReference type="Gene3D" id="6.20.170.10">
    <property type="match status" value="1"/>
</dbReference>
<dbReference type="STRING" id="44742.AXF13_09305"/>
<feature type="region of interest" description="Disordered" evidence="1">
    <location>
        <begin position="181"/>
        <end position="212"/>
    </location>
</feature>
<name>A0A120KM53_9BACT</name>
<reference evidence="4" key="1">
    <citation type="submission" date="2016-02" db="EMBL/GenBank/DDBJ databases">
        <authorList>
            <person name="Holder M.E."/>
            <person name="Ajami N.J."/>
            <person name="Petrosino J.F."/>
        </authorList>
    </citation>
    <scope>NUCLEOTIDE SEQUENCE [LARGE SCALE GENOMIC DNA]</scope>
    <source>
        <strain evidence="4">CCUG 45958</strain>
    </source>
</reference>
<sequence>MDLAAMIDERIRRALRALRLPYRARLSALNGEPVLQLAQGEALAGEQAQAVEVLQQFGFSSGIPADSQLIVLPLAGRSSASVVIATEHGAYRLKVGPGEVRMYSQEGAYVHIKAGRVVDIDCDDLRIKAKNSAVIEAGQGIVLDTPLTTVTGNMTATGEKGDSVEMTANVRLQGDIIQVGSHTSSGDQIAGGKSQMHHTHPGDSGGTTGEPQ</sequence>
<organism evidence="3 4">
    <name type="scientific">Desulfovibrio fairfieldensis</name>
    <dbReference type="NCBI Taxonomy" id="44742"/>
    <lineage>
        <taxon>Bacteria</taxon>
        <taxon>Pseudomonadati</taxon>
        <taxon>Thermodesulfobacteriota</taxon>
        <taxon>Desulfovibrionia</taxon>
        <taxon>Desulfovibrionales</taxon>
        <taxon>Desulfovibrionaceae</taxon>
        <taxon>Desulfovibrio</taxon>
    </lineage>
</organism>